<evidence type="ECO:0000313" key="4">
    <source>
        <dbReference type="Proteomes" id="UP000324222"/>
    </source>
</evidence>
<protein>
    <submittedName>
        <fullName evidence="3">Uncharacterized protein</fullName>
    </submittedName>
</protein>
<feature type="compositionally biased region" description="Basic residues" evidence="1">
    <location>
        <begin position="122"/>
        <end position="134"/>
    </location>
</feature>
<feature type="signal peptide" evidence="2">
    <location>
        <begin position="1"/>
        <end position="22"/>
    </location>
</feature>
<feature type="region of interest" description="Disordered" evidence="1">
    <location>
        <begin position="122"/>
        <end position="144"/>
    </location>
</feature>
<dbReference type="EMBL" id="VSRR010000443">
    <property type="protein sequence ID" value="MPC15627.1"/>
    <property type="molecule type" value="Genomic_DNA"/>
</dbReference>
<organism evidence="3 4">
    <name type="scientific">Portunus trituberculatus</name>
    <name type="common">Swimming crab</name>
    <name type="synonym">Neptunus trituberculatus</name>
    <dbReference type="NCBI Taxonomy" id="210409"/>
    <lineage>
        <taxon>Eukaryota</taxon>
        <taxon>Metazoa</taxon>
        <taxon>Ecdysozoa</taxon>
        <taxon>Arthropoda</taxon>
        <taxon>Crustacea</taxon>
        <taxon>Multicrustacea</taxon>
        <taxon>Malacostraca</taxon>
        <taxon>Eumalacostraca</taxon>
        <taxon>Eucarida</taxon>
        <taxon>Decapoda</taxon>
        <taxon>Pleocyemata</taxon>
        <taxon>Brachyura</taxon>
        <taxon>Eubrachyura</taxon>
        <taxon>Portunoidea</taxon>
        <taxon>Portunidae</taxon>
        <taxon>Portuninae</taxon>
        <taxon>Portunus</taxon>
    </lineage>
</organism>
<proteinExistence type="predicted"/>
<reference evidence="3 4" key="1">
    <citation type="submission" date="2019-05" db="EMBL/GenBank/DDBJ databases">
        <title>Another draft genome of Portunus trituberculatus and its Hox gene families provides insights of decapod evolution.</title>
        <authorList>
            <person name="Jeong J.-H."/>
            <person name="Song I."/>
            <person name="Kim S."/>
            <person name="Choi T."/>
            <person name="Kim D."/>
            <person name="Ryu S."/>
            <person name="Kim W."/>
        </authorList>
    </citation>
    <scope>NUCLEOTIDE SEQUENCE [LARGE SCALE GENOMIC DNA]</scope>
    <source>
        <tissue evidence="3">Muscle</tissue>
    </source>
</reference>
<dbReference type="AlphaFoldDB" id="A0A5B7D0T2"/>
<evidence type="ECO:0000313" key="3">
    <source>
        <dbReference type="EMBL" id="MPC15627.1"/>
    </source>
</evidence>
<keyword evidence="2" id="KW-0732">Signal</keyword>
<keyword evidence="4" id="KW-1185">Reference proteome</keyword>
<gene>
    <name evidence="3" type="ORF">E2C01_008426</name>
</gene>
<sequence length="200" mass="22630">MHKGWWWCSCLLTHILVTTSLAAKARRSPEHRARRGIPVNDTNFSRHDSDYLEDSANSLRLVCCCCCCCYVVTNKQPILKYRNNKMLNARAQRGSRKNTTPKLLRSPHHTTPHHIPIHLHTTPHPHSPPHHTTPHPHSSPQHTHHTMLISCSTQHGTISHHTIHHITSLAYQVCTTTLLGLDCSTGHQLKAPQRTPLSNS</sequence>
<name>A0A5B7D0T2_PORTR</name>
<dbReference type="Proteomes" id="UP000324222">
    <property type="component" value="Unassembled WGS sequence"/>
</dbReference>
<evidence type="ECO:0000256" key="1">
    <source>
        <dbReference type="SAM" id="MobiDB-lite"/>
    </source>
</evidence>
<accession>A0A5B7D0T2</accession>
<comment type="caution">
    <text evidence="3">The sequence shown here is derived from an EMBL/GenBank/DDBJ whole genome shotgun (WGS) entry which is preliminary data.</text>
</comment>
<evidence type="ECO:0000256" key="2">
    <source>
        <dbReference type="SAM" id="SignalP"/>
    </source>
</evidence>
<feature type="chain" id="PRO_5023063183" evidence="2">
    <location>
        <begin position="23"/>
        <end position="200"/>
    </location>
</feature>